<evidence type="ECO:0000259" key="5">
    <source>
        <dbReference type="Pfam" id="PF03717"/>
    </source>
</evidence>
<dbReference type="EMBL" id="LCKX01000023">
    <property type="protein sequence ID" value="KKU06758.1"/>
    <property type="molecule type" value="Genomic_DNA"/>
</dbReference>
<dbReference type="InterPro" id="IPR001460">
    <property type="entry name" value="PCN-bd_Tpept"/>
</dbReference>
<dbReference type="SUPFAM" id="SSF56519">
    <property type="entry name" value="Penicillin binding protein dimerisation domain"/>
    <property type="match status" value="1"/>
</dbReference>
<dbReference type="InterPro" id="IPR012338">
    <property type="entry name" value="Beta-lactam/transpept-like"/>
</dbReference>
<evidence type="ECO:0000259" key="4">
    <source>
        <dbReference type="Pfam" id="PF00905"/>
    </source>
</evidence>
<dbReference type="Gene3D" id="3.30.450.330">
    <property type="match status" value="1"/>
</dbReference>
<dbReference type="Gene3D" id="3.90.1310.10">
    <property type="entry name" value="Penicillin-binding protein 2a (Domain 2)"/>
    <property type="match status" value="1"/>
</dbReference>
<name>A0A0G1PMX0_9BACT</name>
<keyword evidence="6" id="KW-0808">Transferase</keyword>
<dbReference type="Pfam" id="PF03717">
    <property type="entry name" value="PBP_dimer"/>
    <property type="match status" value="1"/>
</dbReference>
<keyword evidence="2 3" id="KW-0472">Membrane</keyword>
<dbReference type="PANTHER" id="PTHR30627:SF1">
    <property type="entry name" value="PEPTIDOGLYCAN D,D-TRANSPEPTIDASE FTSI"/>
    <property type="match status" value="1"/>
</dbReference>
<gene>
    <name evidence="6" type="ORF">UX10_C0023G0003</name>
</gene>
<dbReference type="GO" id="GO:0016740">
    <property type="term" value="F:transferase activity"/>
    <property type="evidence" value="ECO:0007669"/>
    <property type="project" value="UniProtKB-KW"/>
</dbReference>
<evidence type="ECO:0000256" key="1">
    <source>
        <dbReference type="ARBA" id="ARBA00004370"/>
    </source>
</evidence>
<evidence type="ECO:0000256" key="3">
    <source>
        <dbReference type="SAM" id="Phobius"/>
    </source>
</evidence>
<dbReference type="Gene3D" id="3.40.710.10">
    <property type="entry name" value="DD-peptidase/beta-lactamase superfamily"/>
    <property type="match status" value="1"/>
</dbReference>
<dbReference type="InterPro" id="IPR050515">
    <property type="entry name" value="Beta-lactam/transpept"/>
</dbReference>
<dbReference type="InterPro" id="IPR005311">
    <property type="entry name" value="PBP_dimer"/>
</dbReference>
<dbReference type="Pfam" id="PF00905">
    <property type="entry name" value="Transpeptidase"/>
    <property type="match status" value="1"/>
</dbReference>
<organism evidence="6 7">
    <name type="scientific">Candidatus Magasanikbacteria bacterium GW2011_GWA2_45_39</name>
    <dbReference type="NCBI Taxonomy" id="1619041"/>
    <lineage>
        <taxon>Bacteria</taxon>
        <taxon>Candidatus Magasanikiibacteriota</taxon>
    </lineage>
</organism>
<feature type="domain" description="Penicillin-binding protein transpeptidase" evidence="4">
    <location>
        <begin position="255"/>
        <end position="559"/>
    </location>
</feature>
<dbReference type="GO" id="GO:0008658">
    <property type="term" value="F:penicillin binding"/>
    <property type="evidence" value="ECO:0007669"/>
    <property type="project" value="InterPro"/>
</dbReference>
<comment type="subcellular location">
    <subcellularLocation>
        <location evidence="1">Membrane</location>
    </subcellularLocation>
</comment>
<comment type="caution">
    <text evidence="6">The sequence shown here is derived from an EMBL/GenBank/DDBJ whole genome shotgun (WGS) entry which is preliminary data.</text>
</comment>
<protein>
    <submittedName>
        <fullName evidence="6">Peptidoglycan glycosyltransferase</fullName>
    </submittedName>
</protein>
<sequence length="577" mass="64159">MRHRYGRLDFLKNITRSFAFFARDGRLLFFILCIVFFGVAILGRLWVLQVLRHSDYLEIQARRDAGLPTPAEPRGRILASDKKTPGETHPLAVDQDVFTVFIDSYLLREESNNRVNKILVKDPKRVAEIVSKKLDIDEQNVYQKLSAPTRAYQVLKRQVPLATVEELKLENLQGINFEREQFRFYPEGELFGQVVGFYGFDAAQKPTGKYGVEGYMNSVVSNGYDIVLTIDRTIQFMACSAIQKHMEEYKAKSATVMIMEVKTGAILAICNTPNFDPNKYKETKEISLFNNDAIFTPYEPGSVFKVMTMAAALDMGKVTPNTTYTDMGILRYGKFTIRNAADKKYGVQTMTDVLRESINTGAVFAAGKVGQDAFKKYVDNFGFGALTGVEMDTEVAGNTSALNKLSDLSLATASFGQGITTTPLQLLSAYAAVANQGTLMKPRVVDRIIKSDGTVEKKQPEVIRQVISSRAAKLLTAMMVVVVKDGHGKKAQVPGYYVAGKTGTAQISDNTGGYGTKTNQTFIGFAPADDPVFAMLVKYEEPERRFAEYTAVPVFGEIAKFLVNYLQISPSFKVDKK</sequence>
<dbReference type="GO" id="GO:0071555">
    <property type="term" value="P:cell wall organization"/>
    <property type="evidence" value="ECO:0007669"/>
    <property type="project" value="TreeGrafter"/>
</dbReference>
<evidence type="ECO:0000313" key="6">
    <source>
        <dbReference type="EMBL" id="KKU06758.1"/>
    </source>
</evidence>
<dbReference type="SUPFAM" id="SSF56601">
    <property type="entry name" value="beta-lactamase/transpeptidase-like"/>
    <property type="match status" value="1"/>
</dbReference>
<accession>A0A0G1PMX0</accession>
<feature type="transmembrane region" description="Helical" evidence="3">
    <location>
        <begin position="27"/>
        <end position="47"/>
    </location>
</feature>
<evidence type="ECO:0000256" key="2">
    <source>
        <dbReference type="ARBA" id="ARBA00023136"/>
    </source>
</evidence>
<keyword evidence="3" id="KW-0812">Transmembrane</keyword>
<evidence type="ECO:0000313" key="7">
    <source>
        <dbReference type="Proteomes" id="UP000033999"/>
    </source>
</evidence>
<dbReference type="GO" id="GO:0005886">
    <property type="term" value="C:plasma membrane"/>
    <property type="evidence" value="ECO:0007669"/>
    <property type="project" value="TreeGrafter"/>
</dbReference>
<dbReference type="InterPro" id="IPR036138">
    <property type="entry name" value="PBP_dimer_sf"/>
</dbReference>
<dbReference type="AlphaFoldDB" id="A0A0G1PMX0"/>
<dbReference type="PANTHER" id="PTHR30627">
    <property type="entry name" value="PEPTIDOGLYCAN D,D-TRANSPEPTIDASE"/>
    <property type="match status" value="1"/>
</dbReference>
<feature type="domain" description="Penicillin-binding protein dimerisation" evidence="5">
    <location>
        <begin position="73"/>
        <end position="199"/>
    </location>
</feature>
<dbReference type="Proteomes" id="UP000033999">
    <property type="component" value="Unassembled WGS sequence"/>
</dbReference>
<reference evidence="6 7" key="1">
    <citation type="journal article" date="2015" name="Nature">
        <title>rRNA introns, odd ribosomes, and small enigmatic genomes across a large radiation of phyla.</title>
        <authorList>
            <person name="Brown C.T."/>
            <person name="Hug L.A."/>
            <person name="Thomas B.C."/>
            <person name="Sharon I."/>
            <person name="Castelle C.J."/>
            <person name="Singh A."/>
            <person name="Wilkins M.J."/>
            <person name="Williams K.H."/>
            <person name="Banfield J.F."/>
        </authorList>
    </citation>
    <scope>NUCLEOTIDE SEQUENCE [LARGE SCALE GENOMIC DNA]</scope>
</reference>
<keyword evidence="3" id="KW-1133">Transmembrane helix</keyword>
<proteinExistence type="predicted"/>